<protein>
    <submittedName>
        <fullName evidence="3">Mce family protein</fullName>
    </submittedName>
</protein>
<dbReference type="AlphaFoldDB" id="A0A1S1M6M7"/>
<evidence type="ECO:0000259" key="2">
    <source>
        <dbReference type="Pfam" id="PF02470"/>
    </source>
</evidence>
<comment type="caution">
    <text evidence="3">The sequence shown here is derived from an EMBL/GenBank/DDBJ whole genome shotgun (WGS) entry which is preliminary data.</text>
</comment>
<dbReference type="GO" id="GO:0005576">
    <property type="term" value="C:extracellular region"/>
    <property type="evidence" value="ECO:0007669"/>
    <property type="project" value="TreeGrafter"/>
</dbReference>
<keyword evidence="1" id="KW-0472">Membrane</keyword>
<dbReference type="InterPro" id="IPR003399">
    <property type="entry name" value="Mce/MlaD"/>
</dbReference>
<organism evidence="3 4">
    <name type="scientific">Mycobacteroides chelonae</name>
    <name type="common">Mycobacterium chelonae</name>
    <dbReference type="NCBI Taxonomy" id="1774"/>
    <lineage>
        <taxon>Bacteria</taxon>
        <taxon>Bacillati</taxon>
        <taxon>Actinomycetota</taxon>
        <taxon>Actinomycetes</taxon>
        <taxon>Mycobacteriales</taxon>
        <taxon>Mycobacteriaceae</taxon>
        <taxon>Mycobacteroides</taxon>
    </lineage>
</organism>
<keyword evidence="1" id="KW-0812">Transmembrane</keyword>
<proteinExistence type="predicted"/>
<keyword evidence="1" id="KW-1133">Transmembrane helix</keyword>
<dbReference type="EMBL" id="MLIS01000001">
    <property type="protein sequence ID" value="OHU78183.1"/>
    <property type="molecule type" value="Genomic_DNA"/>
</dbReference>
<gene>
    <name evidence="3" type="ORF">BKG84_07050</name>
</gene>
<reference evidence="3 4" key="1">
    <citation type="submission" date="2016-10" db="EMBL/GenBank/DDBJ databases">
        <title>Evaluation of Human, Veterinary and Environmental Mycobacterium chelonae Isolates by Core Genome Phylogenomic Analysis, Targeted Gene Comparison, and Anti-microbial Susceptibility Patterns: A Tale of Mistaken Identities.</title>
        <authorList>
            <person name="Fogelson S.B."/>
            <person name="Camus A.C."/>
            <person name="Lorenz W."/>
            <person name="Vasireddy R."/>
            <person name="Vasireddy S."/>
            <person name="Smith T."/>
            <person name="Brown-Elliott B.A."/>
            <person name="Wallace R.J.Jr."/>
            <person name="Hasan N.A."/>
            <person name="Reischl U."/>
            <person name="Sanchez S."/>
        </authorList>
    </citation>
    <scope>NUCLEOTIDE SEQUENCE [LARGE SCALE GENOMIC DNA]</scope>
    <source>
        <strain evidence="3 4">15518</strain>
    </source>
</reference>
<keyword evidence="4" id="KW-1185">Reference proteome</keyword>
<evidence type="ECO:0000313" key="3">
    <source>
        <dbReference type="EMBL" id="OHU78183.1"/>
    </source>
</evidence>
<dbReference type="Pfam" id="PF02470">
    <property type="entry name" value="MlaD"/>
    <property type="match status" value="1"/>
</dbReference>
<dbReference type="PANTHER" id="PTHR33371:SF18">
    <property type="entry name" value="MCE-FAMILY PROTEIN MCE3C"/>
    <property type="match status" value="1"/>
</dbReference>
<dbReference type="Proteomes" id="UP000179441">
    <property type="component" value="Unassembled WGS sequence"/>
</dbReference>
<evidence type="ECO:0000256" key="1">
    <source>
        <dbReference type="SAM" id="Phobius"/>
    </source>
</evidence>
<name>A0A1S1M6M7_MYCCH</name>
<sequence>MQRVIRFTRRVVGFALRTERVNEKRDRQRQLVLGIAGLLAVAIAMAASAVIYLVPLGKTTYTAEVSEAGSVKPGDQVRVAGIVVGDVRSVQLQDDSVKISFTVDRTVFVGAQSTLEIRLLTPVGGHYVTVFPAGNTPLGTASIPAERVKLPYNLGRALQDAIRPVKSIEGDTLRQNFSALANALEKQPDSVRAMGDAVSSVVGILNRQNIDVRRSLDVADEYLALIARSRRIVGDMLTKIGTMETTILSRRAEVLETLNVVTELLSRIAALEPNWREQLQPLTDALLEAWPQWRELADRLAGLGDSLNRVWNRVDGYVGKTGEISIDQSGQTISPPQPVCIPMPGRVC</sequence>
<accession>A0A1S1M6M7</accession>
<evidence type="ECO:0000313" key="4">
    <source>
        <dbReference type="Proteomes" id="UP000179441"/>
    </source>
</evidence>
<dbReference type="InterPro" id="IPR052336">
    <property type="entry name" value="MlaD_Phospholipid_Transporter"/>
</dbReference>
<dbReference type="PANTHER" id="PTHR33371">
    <property type="entry name" value="INTERMEMBRANE PHOSPHOLIPID TRANSPORT SYSTEM BINDING PROTEIN MLAD-RELATED"/>
    <property type="match status" value="1"/>
</dbReference>
<feature type="domain" description="Mce/MlaD" evidence="2">
    <location>
        <begin position="58"/>
        <end position="132"/>
    </location>
</feature>
<feature type="transmembrane region" description="Helical" evidence="1">
    <location>
        <begin position="31"/>
        <end position="54"/>
    </location>
</feature>
<dbReference type="RefSeq" id="WP_070951484.1">
    <property type="nucleotide sequence ID" value="NZ_MLIS01000001.1"/>
</dbReference>